<dbReference type="EMBL" id="POTC01000003">
    <property type="protein sequence ID" value="POF63870.1"/>
    <property type="molecule type" value="Genomic_DNA"/>
</dbReference>
<gene>
    <name evidence="1" type="ORF">KMAL_04010</name>
</gene>
<evidence type="ECO:0000313" key="2">
    <source>
        <dbReference type="Proteomes" id="UP000237344"/>
    </source>
</evidence>
<sequence length="141" mass="15073">MLYAYPVDLETNPDGTITASFEGLPGATDGATREEALREAQDLLVTSLSIYVDDGAAVPVPPAANGRLLVYVPMLEAAKLALHTAMLENKVSNVELARRLGVAESSVRRLRDLLHESKIGRVEAALHALGRQATVEVLEVA</sequence>
<dbReference type="InterPro" id="IPR035069">
    <property type="entry name" value="TTHA1013/TTHA0281-like"/>
</dbReference>
<protein>
    <recommendedName>
        <fullName evidence="3">Type II toxin-antitoxin system HicB family antitoxin</fullName>
    </recommendedName>
</protein>
<dbReference type="Proteomes" id="UP000237344">
    <property type="component" value="Unassembled WGS sequence"/>
</dbReference>
<organism evidence="1 2">
    <name type="scientific">Novacetimonas maltaceti</name>
    <dbReference type="NCBI Taxonomy" id="1203393"/>
    <lineage>
        <taxon>Bacteria</taxon>
        <taxon>Pseudomonadati</taxon>
        <taxon>Pseudomonadota</taxon>
        <taxon>Alphaproteobacteria</taxon>
        <taxon>Acetobacterales</taxon>
        <taxon>Acetobacteraceae</taxon>
        <taxon>Novacetimonas</taxon>
    </lineage>
</organism>
<dbReference type="OrthoDB" id="9807959at2"/>
<dbReference type="SUPFAM" id="SSF143100">
    <property type="entry name" value="TTHA1013/TTHA0281-like"/>
    <property type="match status" value="1"/>
</dbReference>
<dbReference type="Gene3D" id="3.30.160.250">
    <property type="match status" value="1"/>
</dbReference>
<dbReference type="RefSeq" id="WP_110571069.1">
    <property type="nucleotide sequence ID" value="NZ_NKUE01000009.1"/>
</dbReference>
<evidence type="ECO:0000313" key="1">
    <source>
        <dbReference type="EMBL" id="POF63870.1"/>
    </source>
</evidence>
<reference evidence="1 2" key="1">
    <citation type="submission" date="2018-01" db="EMBL/GenBank/DDBJ databases">
        <title>Draft Genome Sequence of Komagataeibacter maltaceti LMG 1529, a Vinegar Producing Acetic Acid Bacterium Isolated from Malt Vinegar Brewery Acetifiers.</title>
        <authorList>
            <person name="Zhang Q."/>
            <person name="Hollensteiner J."/>
            <person name="Poehlein A."/>
            <person name="Daniel R."/>
        </authorList>
    </citation>
    <scope>NUCLEOTIDE SEQUENCE [LARGE SCALE GENOMIC DNA]</scope>
    <source>
        <strain evidence="1 2">LMG 1529</strain>
    </source>
</reference>
<comment type="caution">
    <text evidence="1">The sequence shown here is derived from an EMBL/GenBank/DDBJ whole genome shotgun (WGS) entry which is preliminary data.</text>
</comment>
<proteinExistence type="predicted"/>
<dbReference type="AlphaFoldDB" id="A0A2S3W4T5"/>
<name>A0A2S3W4T5_9PROT</name>
<evidence type="ECO:0008006" key="3">
    <source>
        <dbReference type="Google" id="ProtNLM"/>
    </source>
</evidence>
<accession>A0A2S3W4T5</accession>
<keyword evidence="2" id="KW-1185">Reference proteome</keyword>